<dbReference type="InterPro" id="IPR002328">
    <property type="entry name" value="ADH_Zn_CS"/>
</dbReference>
<evidence type="ECO:0000259" key="5">
    <source>
        <dbReference type="Pfam" id="PF00107"/>
    </source>
</evidence>
<name>A0A7I8VK42_9ANNE</name>
<evidence type="ECO:0000313" key="7">
    <source>
        <dbReference type="EMBL" id="CAD5115640.1"/>
    </source>
</evidence>
<keyword evidence="8" id="KW-1185">Reference proteome</keyword>
<dbReference type="Gene3D" id="3.40.50.720">
    <property type="entry name" value="NAD(P)-binding Rossmann-like Domain"/>
    <property type="match status" value="1"/>
</dbReference>
<keyword evidence="1 4" id="KW-0479">Metal-binding</keyword>
<keyword evidence="3" id="KW-0560">Oxidoreductase</keyword>
<evidence type="ECO:0000313" key="8">
    <source>
        <dbReference type="Proteomes" id="UP000549394"/>
    </source>
</evidence>
<dbReference type="InterPro" id="IPR013149">
    <property type="entry name" value="ADH-like_C"/>
</dbReference>
<accession>A0A7I8VK42</accession>
<evidence type="ECO:0000259" key="6">
    <source>
        <dbReference type="Pfam" id="PF08240"/>
    </source>
</evidence>
<dbReference type="InterPro" id="IPR036291">
    <property type="entry name" value="NAD(P)-bd_dom_sf"/>
</dbReference>
<comment type="caution">
    <text evidence="7">The sequence shown here is derived from an EMBL/GenBank/DDBJ whole genome shotgun (WGS) entry which is preliminary data.</text>
</comment>
<dbReference type="OrthoDB" id="1879366at2759"/>
<feature type="domain" description="Alcohol dehydrogenase-like C-terminal" evidence="5">
    <location>
        <begin position="192"/>
        <end position="325"/>
    </location>
</feature>
<evidence type="ECO:0000256" key="1">
    <source>
        <dbReference type="ARBA" id="ARBA00022723"/>
    </source>
</evidence>
<dbReference type="AlphaFoldDB" id="A0A7I8VK42"/>
<gene>
    <name evidence="7" type="ORF">DGYR_LOCUS4360</name>
</gene>
<proteinExistence type="inferred from homology"/>
<organism evidence="7 8">
    <name type="scientific">Dimorphilus gyrociliatus</name>
    <dbReference type="NCBI Taxonomy" id="2664684"/>
    <lineage>
        <taxon>Eukaryota</taxon>
        <taxon>Metazoa</taxon>
        <taxon>Spiralia</taxon>
        <taxon>Lophotrochozoa</taxon>
        <taxon>Annelida</taxon>
        <taxon>Polychaeta</taxon>
        <taxon>Polychaeta incertae sedis</taxon>
        <taxon>Dinophilidae</taxon>
        <taxon>Dimorphilus</taxon>
    </lineage>
</organism>
<dbReference type="Pfam" id="PF08240">
    <property type="entry name" value="ADH_N"/>
    <property type="match status" value="1"/>
</dbReference>
<dbReference type="Gene3D" id="3.90.180.10">
    <property type="entry name" value="Medium-chain alcohol dehydrogenases, catalytic domain"/>
    <property type="match status" value="1"/>
</dbReference>
<dbReference type="GO" id="GO:0016491">
    <property type="term" value="F:oxidoreductase activity"/>
    <property type="evidence" value="ECO:0007669"/>
    <property type="project" value="UniProtKB-KW"/>
</dbReference>
<feature type="domain" description="Alcohol dehydrogenase-like N-terminal" evidence="6">
    <location>
        <begin position="29"/>
        <end position="142"/>
    </location>
</feature>
<sequence length="368" mass="39995">MLRRAIITREQEPLKIINEPLPKVPVEGAIVKIEYAGICHSDLHFIENENSNYCDEEGRGISGITPGHEISGTIVDIGIKADSQFKVGDKVLVYPWAGCRQCINCLNGRSSLCENNPSGSKDVGQGKIIGGYSTHTILPNTSNYLIKKDSIPNDVAPMLPCSALTAYSAVKSLGESLKGNPDGSILLIGAGGLGQWAITFTKSIYPKSEICVVDVNKIKLDIAKNKGASHTFLWSKDANFDCQVDKIFEKSLKRGFIGSIDFTGTSETAEICLKCSKNGGTITLIGLNGGHLDISLADVISRSITLKGVRTGSLETLREVVELVKENRINDVETSFFSLDEINYALDALRRGEVRGRAIIDLTKERYN</sequence>
<evidence type="ECO:0000256" key="3">
    <source>
        <dbReference type="ARBA" id="ARBA00023002"/>
    </source>
</evidence>
<dbReference type="InterPro" id="IPR050129">
    <property type="entry name" value="Zn_alcohol_dh"/>
</dbReference>
<keyword evidence="2 4" id="KW-0862">Zinc</keyword>
<protein>
    <submittedName>
        <fullName evidence="7">Uncharacterized protein</fullName>
    </submittedName>
</protein>
<dbReference type="InterPro" id="IPR013154">
    <property type="entry name" value="ADH-like_N"/>
</dbReference>
<dbReference type="InterPro" id="IPR011032">
    <property type="entry name" value="GroES-like_sf"/>
</dbReference>
<dbReference type="SUPFAM" id="SSF50129">
    <property type="entry name" value="GroES-like"/>
    <property type="match status" value="1"/>
</dbReference>
<dbReference type="PROSITE" id="PS00059">
    <property type="entry name" value="ADH_ZINC"/>
    <property type="match status" value="1"/>
</dbReference>
<dbReference type="PANTHER" id="PTHR43401">
    <property type="entry name" value="L-THREONINE 3-DEHYDROGENASE"/>
    <property type="match status" value="1"/>
</dbReference>
<dbReference type="SUPFAM" id="SSF51735">
    <property type="entry name" value="NAD(P)-binding Rossmann-fold domains"/>
    <property type="match status" value="1"/>
</dbReference>
<evidence type="ECO:0000256" key="4">
    <source>
        <dbReference type="RuleBase" id="RU361277"/>
    </source>
</evidence>
<evidence type="ECO:0000256" key="2">
    <source>
        <dbReference type="ARBA" id="ARBA00022833"/>
    </source>
</evidence>
<dbReference type="Pfam" id="PF00107">
    <property type="entry name" value="ADH_zinc_N"/>
    <property type="match status" value="1"/>
</dbReference>
<dbReference type="EMBL" id="CAJFCJ010000006">
    <property type="protein sequence ID" value="CAD5115640.1"/>
    <property type="molecule type" value="Genomic_DNA"/>
</dbReference>
<comment type="similarity">
    <text evidence="4">Belongs to the zinc-containing alcohol dehydrogenase family.</text>
</comment>
<dbReference type="Proteomes" id="UP000549394">
    <property type="component" value="Unassembled WGS sequence"/>
</dbReference>
<dbReference type="PANTHER" id="PTHR43401:SF4">
    <property type="entry name" value="D-ARABINOSE 1-DEHYDROGENASE (NADP(+))"/>
    <property type="match status" value="1"/>
</dbReference>
<reference evidence="7 8" key="1">
    <citation type="submission" date="2020-08" db="EMBL/GenBank/DDBJ databases">
        <authorList>
            <person name="Hejnol A."/>
        </authorList>
    </citation>
    <scope>NUCLEOTIDE SEQUENCE [LARGE SCALE GENOMIC DNA]</scope>
</reference>
<dbReference type="GO" id="GO:0008270">
    <property type="term" value="F:zinc ion binding"/>
    <property type="evidence" value="ECO:0007669"/>
    <property type="project" value="InterPro"/>
</dbReference>
<comment type="cofactor">
    <cofactor evidence="4">
        <name>Zn(2+)</name>
        <dbReference type="ChEBI" id="CHEBI:29105"/>
    </cofactor>
</comment>